<dbReference type="HOGENOM" id="CLU_003827_17_2_1"/>
<evidence type="ECO:0000313" key="6">
    <source>
        <dbReference type="EMBL" id="EMF15456.1"/>
    </source>
</evidence>
<dbReference type="SUPFAM" id="SSF63380">
    <property type="entry name" value="Riboflavin synthase domain-like"/>
    <property type="match status" value="1"/>
</dbReference>
<dbReference type="PANTHER" id="PTHR30212">
    <property type="entry name" value="PROTEIN YIIM"/>
    <property type="match status" value="1"/>
</dbReference>
<dbReference type="PROSITE" id="PS51085">
    <property type="entry name" value="2FE2S_FER_2"/>
    <property type="match status" value="1"/>
</dbReference>
<dbReference type="InterPro" id="IPR017938">
    <property type="entry name" value="Riboflavin_synthase-like_b-brl"/>
</dbReference>
<dbReference type="Proteomes" id="UP000016931">
    <property type="component" value="Unassembled WGS sequence"/>
</dbReference>
<gene>
    <name evidence="6" type="ORF">SEPMUDRAFT_131141</name>
</gene>
<proteinExistence type="predicted"/>
<dbReference type="InterPro" id="IPR005302">
    <property type="entry name" value="MoCF_Sase_C"/>
</dbReference>
<name>M3C5C5_SPHMS</name>
<keyword evidence="7" id="KW-1185">Reference proteome</keyword>
<keyword evidence="1" id="KW-0001">2Fe-2S</keyword>
<dbReference type="GO" id="GO:0030151">
    <property type="term" value="F:molybdenum ion binding"/>
    <property type="evidence" value="ECO:0007669"/>
    <property type="project" value="InterPro"/>
</dbReference>
<dbReference type="PROSITE" id="PS00197">
    <property type="entry name" value="2FE2S_FER_1"/>
    <property type="match status" value="1"/>
</dbReference>
<dbReference type="SUPFAM" id="SSF50800">
    <property type="entry name" value="PK beta-barrel domain-like"/>
    <property type="match status" value="1"/>
</dbReference>
<dbReference type="CDD" id="cd00207">
    <property type="entry name" value="fer2"/>
    <property type="match status" value="1"/>
</dbReference>
<dbReference type="GO" id="GO:0051537">
    <property type="term" value="F:2 iron, 2 sulfur cluster binding"/>
    <property type="evidence" value="ECO:0007669"/>
    <property type="project" value="UniProtKB-KW"/>
</dbReference>
<feature type="domain" description="2Fe-2S ferredoxin-type" evidence="3">
    <location>
        <begin position="491"/>
        <end position="579"/>
    </location>
</feature>
<dbReference type="Pfam" id="PF00111">
    <property type="entry name" value="Fer2"/>
    <property type="match status" value="1"/>
</dbReference>
<dbReference type="OMA" id="WSVLNVQ"/>
<dbReference type="InterPro" id="IPR001041">
    <property type="entry name" value="2Fe-2S_ferredoxin-type"/>
</dbReference>
<evidence type="ECO:0000313" key="7">
    <source>
        <dbReference type="Proteomes" id="UP000016931"/>
    </source>
</evidence>
<reference evidence="6 7" key="1">
    <citation type="journal article" date="2012" name="PLoS Pathog.">
        <title>Diverse lifestyles and strategies of plant pathogenesis encoded in the genomes of eighteen Dothideomycetes fungi.</title>
        <authorList>
            <person name="Ohm R.A."/>
            <person name="Feau N."/>
            <person name="Henrissat B."/>
            <person name="Schoch C.L."/>
            <person name="Horwitz B.A."/>
            <person name="Barry K.W."/>
            <person name="Condon B.J."/>
            <person name="Copeland A.C."/>
            <person name="Dhillon B."/>
            <person name="Glaser F."/>
            <person name="Hesse C.N."/>
            <person name="Kosti I."/>
            <person name="LaButti K."/>
            <person name="Lindquist E.A."/>
            <person name="Lucas S."/>
            <person name="Salamov A.A."/>
            <person name="Bradshaw R.E."/>
            <person name="Ciuffetti L."/>
            <person name="Hamelin R.C."/>
            <person name="Kema G.H.J."/>
            <person name="Lawrence C."/>
            <person name="Scott J.A."/>
            <person name="Spatafora J.W."/>
            <person name="Turgeon B.G."/>
            <person name="de Wit P.J.G.M."/>
            <person name="Zhong S."/>
            <person name="Goodwin S.B."/>
            <person name="Grigoriev I.V."/>
        </authorList>
    </citation>
    <scope>NUCLEOTIDE SEQUENCE [LARGE SCALE GENOMIC DNA]</scope>
    <source>
        <strain evidence="6 7">SO2202</strain>
    </source>
</reference>
<dbReference type="InterPro" id="IPR039261">
    <property type="entry name" value="FNR_nucleotide-bd"/>
</dbReference>
<dbReference type="GO" id="GO:0030170">
    <property type="term" value="F:pyridoxal phosphate binding"/>
    <property type="evidence" value="ECO:0007669"/>
    <property type="project" value="InterPro"/>
</dbReference>
<dbReference type="InterPro" id="IPR052353">
    <property type="entry name" value="Benzoxazolinone_Detox_Enz"/>
</dbReference>
<dbReference type="AlphaFoldDB" id="M3C5C5"/>
<organism evidence="6 7">
    <name type="scientific">Sphaerulina musiva (strain SO2202)</name>
    <name type="common">Poplar stem canker fungus</name>
    <name type="synonym">Septoria musiva</name>
    <dbReference type="NCBI Taxonomy" id="692275"/>
    <lineage>
        <taxon>Eukaryota</taxon>
        <taxon>Fungi</taxon>
        <taxon>Dikarya</taxon>
        <taxon>Ascomycota</taxon>
        <taxon>Pezizomycotina</taxon>
        <taxon>Dothideomycetes</taxon>
        <taxon>Dothideomycetidae</taxon>
        <taxon>Mycosphaerellales</taxon>
        <taxon>Mycosphaerellaceae</taxon>
        <taxon>Sphaerulina</taxon>
    </lineage>
</organism>
<dbReference type="eggNOG" id="ENOG502SEJJ">
    <property type="taxonomic scope" value="Eukaryota"/>
</dbReference>
<keyword evidence="1" id="KW-0408">Iron</keyword>
<dbReference type="PROSITE" id="PS51340">
    <property type="entry name" value="MOSC"/>
    <property type="match status" value="1"/>
</dbReference>
<dbReference type="SUPFAM" id="SSF52343">
    <property type="entry name" value="Ferredoxin reductase-like, C-terminal NADP-linked domain"/>
    <property type="match status" value="1"/>
</dbReference>
<dbReference type="CDD" id="cd06185">
    <property type="entry name" value="PDR_like"/>
    <property type="match status" value="1"/>
</dbReference>
<evidence type="ECO:0000259" key="4">
    <source>
        <dbReference type="PROSITE" id="PS51340"/>
    </source>
</evidence>
<protein>
    <submittedName>
        <fullName evidence="6">PK beta-barrel-protein domain-containing protein-like protein</fullName>
    </submittedName>
</protein>
<dbReference type="PROSITE" id="PS51384">
    <property type="entry name" value="FAD_FR"/>
    <property type="match status" value="1"/>
</dbReference>
<dbReference type="Gene3D" id="3.10.20.30">
    <property type="match status" value="1"/>
</dbReference>
<dbReference type="RefSeq" id="XP_016763577.1">
    <property type="nucleotide sequence ID" value="XM_016902399.1"/>
</dbReference>
<dbReference type="Gene3D" id="2.40.30.10">
    <property type="entry name" value="Translation factors"/>
    <property type="match status" value="1"/>
</dbReference>
<accession>M3C5C5</accession>
<sequence length="579" mass="64708">MAPSRVNIAREHILNLQPAPIPEPGIVLQIRTGKKQALGPHESAIAKHPIEGLIFASETGLTGDEHVYRFHGGTERALHQYNANHYADWRAEDPPQPELFDIGGFGENLTTTNMNEENVCVGDLYQLGEHVLLQVSEPRNPCYKLNVRFAWDRALKRIQRTGRVGWNYRVLRTGYIQTGDSISLVERPHPLWSVMNVQRVIQAPSVPLRLLEECSELEVLTDKFRGLAARRLEAASKRYTVVDITRITPRVKQFTFTLREPLRLSNPAFSPFAFAHIRFGPDFGFARAYSIVSGDLRTFQLGVALDEHSRGGSEYLHHQLQMGDEIEMVSGANPRAVADEEMCNEKQCVSHRLVIVGGIGITAFLPAITQWQQEGLSFEIHYAVRSDEDAAFTTTSTTRSSTTGSTSTATLPPEATHIYSKAHNQRMDLTALIPPPLTRTKIYCSGPTRLLQQCQQLTTELHYPTHMTHFENFQQSSSSSSPNSSNRGAPFTVQIHEPETGRKEILHVPAEKSLLQILREAGFENVMSSCETGACGACRVTLCKGEVEFRSTVLMEGERKRALQSCVDRGVGRIEIEID</sequence>
<keyword evidence="1" id="KW-0479">Metal-binding</keyword>
<dbReference type="GeneID" id="27899536"/>
<dbReference type="Gene3D" id="3.40.50.80">
    <property type="entry name" value="Nucleotide-binding domain of ferredoxin-NADP reductase (FNR) module"/>
    <property type="match status" value="1"/>
</dbReference>
<dbReference type="InterPro" id="IPR012675">
    <property type="entry name" value="Beta-grasp_dom_sf"/>
</dbReference>
<dbReference type="STRING" id="692275.M3C5C5"/>
<keyword evidence="2" id="KW-0411">Iron-sulfur</keyword>
<evidence type="ECO:0000259" key="3">
    <source>
        <dbReference type="PROSITE" id="PS51085"/>
    </source>
</evidence>
<dbReference type="GO" id="GO:0016491">
    <property type="term" value="F:oxidoreductase activity"/>
    <property type="evidence" value="ECO:0007669"/>
    <property type="project" value="InterPro"/>
</dbReference>
<dbReference type="InterPro" id="IPR017927">
    <property type="entry name" value="FAD-bd_FR_type"/>
</dbReference>
<evidence type="ECO:0000256" key="2">
    <source>
        <dbReference type="ARBA" id="ARBA00023014"/>
    </source>
</evidence>
<dbReference type="SUPFAM" id="SSF54292">
    <property type="entry name" value="2Fe-2S ferredoxin-like"/>
    <property type="match status" value="1"/>
</dbReference>
<feature type="domain" description="MOSC" evidence="4">
    <location>
        <begin position="48"/>
        <end position="185"/>
    </location>
</feature>
<dbReference type="Gene3D" id="2.40.33.20">
    <property type="entry name" value="PK beta-barrel domain-like"/>
    <property type="match status" value="1"/>
</dbReference>
<dbReference type="InterPro" id="IPR011037">
    <property type="entry name" value="Pyrv_Knase-like_insert_dom_sf"/>
</dbReference>
<evidence type="ECO:0000259" key="5">
    <source>
        <dbReference type="PROSITE" id="PS51384"/>
    </source>
</evidence>
<dbReference type="InterPro" id="IPR036010">
    <property type="entry name" value="2Fe-2S_ferredoxin-like_sf"/>
</dbReference>
<dbReference type="PANTHER" id="PTHR30212:SF2">
    <property type="entry name" value="PROTEIN YIIM"/>
    <property type="match status" value="1"/>
</dbReference>
<evidence type="ECO:0000256" key="1">
    <source>
        <dbReference type="ARBA" id="ARBA00022714"/>
    </source>
</evidence>
<dbReference type="OrthoDB" id="5390at2759"/>
<feature type="domain" description="FAD-binding FR-type" evidence="5">
    <location>
        <begin position="234"/>
        <end position="339"/>
    </location>
</feature>
<dbReference type="InterPro" id="IPR006058">
    <property type="entry name" value="2Fe2S_fd_BS"/>
</dbReference>
<dbReference type="Pfam" id="PF03473">
    <property type="entry name" value="MOSC"/>
    <property type="match status" value="1"/>
</dbReference>
<dbReference type="EMBL" id="KB456261">
    <property type="protein sequence ID" value="EMF15456.1"/>
    <property type="molecule type" value="Genomic_DNA"/>
</dbReference>